<evidence type="ECO:0000313" key="3">
    <source>
        <dbReference type="EMBL" id="MFC4161739.1"/>
    </source>
</evidence>
<dbReference type="Pfam" id="PF09722">
    <property type="entry name" value="Xre_MbcA_ParS_C"/>
    <property type="match status" value="1"/>
</dbReference>
<accession>A0ABV8MVE4</accession>
<keyword evidence="4" id="KW-1185">Reference proteome</keyword>
<feature type="domain" description="Antitoxin Xre/MbcA/ParS-like toxin-binding" evidence="1">
    <location>
        <begin position="112"/>
        <end position="155"/>
    </location>
</feature>
<dbReference type="EMBL" id="JBHSBU010000002">
    <property type="protein sequence ID" value="MFC4161739.1"/>
    <property type="molecule type" value="Genomic_DNA"/>
</dbReference>
<dbReference type="RefSeq" id="WP_378168201.1">
    <property type="nucleotide sequence ID" value="NZ_JBHSBU010000002.1"/>
</dbReference>
<reference evidence="4" key="1">
    <citation type="journal article" date="2019" name="Int. J. Syst. Evol. Microbiol.">
        <title>The Global Catalogue of Microorganisms (GCM) 10K type strain sequencing project: providing services to taxonomists for standard genome sequencing and annotation.</title>
        <authorList>
            <consortium name="The Broad Institute Genomics Platform"/>
            <consortium name="The Broad Institute Genome Sequencing Center for Infectious Disease"/>
            <person name="Wu L."/>
            <person name="Ma J."/>
        </authorList>
    </citation>
    <scope>NUCLEOTIDE SEQUENCE [LARGE SCALE GENOMIC DNA]</scope>
    <source>
        <strain evidence="4">LMG 29894</strain>
    </source>
</reference>
<name>A0ABV8MVE4_9NEIS</name>
<dbReference type="InterPro" id="IPR046847">
    <property type="entry name" value="Xre-like_HTH"/>
</dbReference>
<evidence type="ECO:0000259" key="1">
    <source>
        <dbReference type="Pfam" id="PF09722"/>
    </source>
</evidence>
<evidence type="ECO:0000313" key="4">
    <source>
        <dbReference type="Proteomes" id="UP001595791"/>
    </source>
</evidence>
<dbReference type="Proteomes" id="UP001595791">
    <property type="component" value="Unassembled WGS sequence"/>
</dbReference>
<proteinExistence type="predicted"/>
<gene>
    <name evidence="3" type="ORF">ACFOW7_20595</name>
</gene>
<comment type="caution">
    <text evidence="3">The sequence shown here is derived from an EMBL/GenBank/DDBJ whole genome shotgun (WGS) entry which is preliminary data.</text>
</comment>
<protein>
    <submittedName>
        <fullName evidence="3">Antitoxin Xre/MbcA/ParS toxin-binding domain-containing protein</fullName>
    </submittedName>
</protein>
<feature type="domain" description="Antitoxin Xre-like helix-turn-helix" evidence="2">
    <location>
        <begin position="32"/>
        <end position="88"/>
    </location>
</feature>
<dbReference type="InterPro" id="IPR024467">
    <property type="entry name" value="Xre/MbcA/ParS-like_toxin-bd"/>
</dbReference>
<sequence>MPRASKTSVVEPPPISLINFREIHRSTATRRVELIRHGVRAVELKAMVRMMDASQDRMYKLLRLSPATINRKASRDEALSMEDSERVVGMSNLIGQVQTMVEQSGDPTGFDAAKWLAHWIEEPLPALGGARPADYLDTMEGIRLVANLLATMQSGAYT</sequence>
<evidence type="ECO:0000259" key="2">
    <source>
        <dbReference type="Pfam" id="PF20432"/>
    </source>
</evidence>
<dbReference type="Pfam" id="PF20432">
    <property type="entry name" value="Xre-like-HTH"/>
    <property type="match status" value="1"/>
</dbReference>
<organism evidence="3 4">
    <name type="scientific">Chitinimonas lacunae</name>
    <dbReference type="NCBI Taxonomy" id="1963018"/>
    <lineage>
        <taxon>Bacteria</taxon>
        <taxon>Pseudomonadati</taxon>
        <taxon>Pseudomonadota</taxon>
        <taxon>Betaproteobacteria</taxon>
        <taxon>Neisseriales</taxon>
        <taxon>Chitinibacteraceae</taxon>
        <taxon>Chitinimonas</taxon>
    </lineage>
</organism>